<reference evidence="2 3" key="1">
    <citation type="submission" date="2019-07" db="EMBL/GenBank/DDBJ databases">
        <title>Whole genome shotgun sequence of Pseudonocardia asaccharolytica NBRC 16224.</title>
        <authorList>
            <person name="Hosoyama A."/>
            <person name="Uohara A."/>
            <person name="Ohji S."/>
            <person name="Ichikawa N."/>
        </authorList>
    </citation>
    <scope>NUCLEOTIDE SEQUENCE [LARGE SCALE GENOMIC DNA]</scope>
    <source>
        <strain evidence="2 3">NBRC 16224</strain>
    </source>
</reference>
<accession>A0A511CZW6</accession>
<dbReference type="InterPro" id="IPR025736">
    <property type="entry name" value="PucR_C-HTH_dom"/>
</dbReference>
<gene>
    <name evidence="2" type="ORF">PA7_19180</name>
</gene>
<dbReference type="STRING" id="1123024.GCA_000423625_03537"/>
<dbReference type="InterPro" id="IPR051448">
    <property type="entry name" value="CdaR-like_regulators"/>
</dbReference>
<dbReference type="Proteomes" id="UP000321328">
    <property type="component" value="Unassembled WGS sequence"/>
</dbReference>
<comment type="caution">
    <text evidence="2">The sequence shown here is derived from an EMBL/GenBank/DDBJ whole genome shotgun (WGS) entry which is preliminary data.</text>
</comment>
<protein>
    <recommendedName>
        <fullName evidence="1">PucR C-terminal helix-turn-helix domain-containing protein</fullName>
    </recommendedName>
</protein>
<evidence type="ECO:0000313" key="3">
    <source>
        <dbReference type="Proteomes" id="UP000321328"/>
    </source>
</evidence>
<dbReference type="PANTHER" id="PTHR33744:SF7">
    <property type="entry name" value="PUCR FAMILY TRANSCRIPTIONAL REGULATOR"/>
    <property type="match status" value="1"/>
</dbReference>
<sequence>MTGNIADDIIAQCGDLVRLASASDSPEGLVAAASHALGRPLALLDTSGALLVASSPSARPDAGVLTTGSDGAPAGWHVLSVEHAGEPLAVLAVRDGGTREVPRGMLELVGSLLGEQFARTALASAVRGERRTALLRRLVTDDSITAADIRTQARSADLRLADCYWPALLAWTAGHPGPRTLAELDREAQRLPGTIAVTLTHRSVALLIPVHGPDEPCRASVHRELGRLVYHARHLGHRDVHAIADERSAGLSELPARVGRLRRMRRYLPHTAGDAPVRPARSFALACLLTDGLERRRAEDFVRLCLRRLLRHDRDHGTDLARVLELALDFPRRDDAAHAGYMHRNTFRRHLAQALELVDTDLEDPEDRLTVHVALKLRRLLDTPLDGADATDRRGSRGRGPP</sequence>
<dbReference type="PANTHER" id="PTHR33744">
    <property type="entry name" value="CARBOHYDRATE DIACID REGULATOR"/>
    <property type="match status" value="1"/>
</dbReference>
<evidence type="ECO:0000259" key="1">
    <source>
        <dbReference type="Pfam" id="PF13556"/>
    </source>
</evidence>
<dbReference type="RefSeq" id="WP_147201043.1">
    <property type="nucleotide sequence ID" value="NZ_AUII01000019.1"/>
</dbReference>
<keyword evidence="3" id="KW-1185">Reference proteome</keyword>
<dbReference type="EMBL" id="BJVI01000015">
    <property type="protein sequence ID" value="GEL18081.1"/>
    <property type="molecule type" value="Genomic_DNA"/>
</dbReference>
<dbReference type="InterPro" id="IPR042070">
    <property type="entry name" value="PucR_C-HTH_sf"/>
</dbReference>
<dbReference type="OrthoDB" id="8450798at2"/>
<organism evidence="2 3">
    <name type="scientific">Pseudonocardia asaccharolytica DSM 44247 = NBRC 16224</name>
    <dbReference type="NCBI Taxonomy" id="1123024"/>
    <lineage>
        <taxon>Bacteria</taxon>
        <taxon>Bacillati</taxon>
        <taxon>Actinomycetota</taxon>
        <taxon>Actinomycetes</taxon>
        <taxon>Pseudonocardiales</taxon>
        <taxon>Pseudonocardiaceae</taxon>
        <taxon>Pseudonocardia</taxon>
    </lineage>
</organism>
<dbReference type="Gene3D" id="1.10.10.2840">
    <property type="entry name" value="PucR C-terminal helix-turn-helix domain"/>
    <property type="match status" value="1"/>
</dbReference>
<dbReference type="AlphaFoldDB" id="A0A511CZW6"/>
<proteinExistence type="predicted"/>
<dbReference type="Pfam" id="PF13556">
    <property type="entry name" value="HTH_30"/>
    <property type="match status" value="1"/>
</dbReference>
<feature type="domain" description="PucR C-terminal helix-turn-helix" evidence="1">
    <location>
        <begin position="331"/>
        <end position="377"/>
    </location>
</feature>
<evidence type="ECO:0000313" key="2">
    <source>
        <dbReference type="EMBL" id="GEL18081.1"/>
    </source>
</evidence>
<name>A0A511CZW6_9PSEU</name>